<dbReference type="SMART" id="SM00195">
    <property type="entry name" value="DSPc"/>
    <property type="match status" value="1"/>
</dbReference>
<dbReference type="InterPro" id="IPR000340">
    <property type="entry name" value="Dual-sp_phosphatase_cat-dom"/>
</dbReference>
<dbReference type="GO" id="GO:0043409">
    <property type="term" value="P:negative regulation of MAPK cascade"/>
    <property type="evidence" value="ECO:0007669"/>
    <property type="project" value="TreeGrafter"/>
</dbReference>
<protein>
    <recommendedName>
        <fullName evidence="2">protein-tyrosine-phosphatase</fullName>
        <ecNumber evidence="2">3.1.3.48</ecNumber>
    </recommendedName>
</protein>
<feature type="domain" description="Tyrosine specific protein phosphatases" evidence="6">
    <location>
        <begin position="66"/>
        <end position="129"/>
    </location>
</feature>
<dbReference type="GO" id="GO:0008330">
    <property type="term" value="F:protein tyrosine/threonine phosphatase activity"/>
    <property type="evidence" value="ECO:0007669"/>
    <property type="project" value="TreeGrafter"/>
</dbReference>
<evidence type="ECO:0000259" key="5">
    <source>
        <dbReference type="PROSITE" id="PS50054"/>
    </source>
</evidence>
<reference evidence="7 8" key="1">
    <citation type="journal article" date="2010" name="Nature">
        <title>Perigord black truffle genome uncovers evolutionary origins and mechanisms of symbiosis.</title>
        <authorList>
            <person name="Martin F."/>
            <person name="Kohler A."/>
            <person name="Murat C."/>
            <person name="Balestrini R."/>
            <person name="Coutinho P.M."/>
            <person name="Jaillon O."/>
            <person name="Montanini B."/>
            <person name="Morin E."/>
            <person name="Noel B."/>
            <person name="Percudani R."/>
            <person name="Porcel B."/>
            <person name="Rubini A."/>
            <person name="Amicucci A."/>
            <person name="Amselem J."/>
            <person name="Anthouard V."/>
            <person name="Arcioni S."/>
            <person name="Artiguenave F."/>
            <person name="Aury J.M."/>
            <person name="Ballario P."/>
            <person name="Bolchi A."/>
            <person name="Brenna A."/>
            <person name="Brun A."/>
            <person name="Buee M."/>
            <person name="Cantarel B."/>
            <person name="Chevalier G."/>
            <person name="Couloux A."/>
            <person name="Da Silva C."/>
            <person name="Denoeud F."/>
            <person name="Duplessis S."/>
            <person name="Ghignone S."/>
            <person name="Hilselberger B."/>
            <person name="Iotti M."/>
            <person name="Marcais B."/>
            <person name="Mello A."/>
            <person name="Miranda M."/>
            <person name="Pacioni G."/>
            <person name="Quesneville H."/>
            <person name="Riccioni C."/>
            <person name="Ruotolo R."/>
            <person name="Splivallo R."/>
            <person name="Stocchi V."/>
            <person name="Tisserant E."/>
            <person name="Viscomi A.R."/>
            <person name="Zambonelli A."/>
            <person name="Zampieri E."/>
            <person name="Henrissat B."/>
            <person name="Lebrun M.H."/>
            <person name="Paolocci F."/>
            <person name="Bonfante P."/>
            <person name="Ottonello S."/>
            <person name="Wincker P."/>
        </authorList>
    </citation>
    <scope>NUCLEOTIDE SEQUENCE [LARGE SCALE GENOMIC DNA]</scope>
    <source>
        <strain evidence="7 8">Mel28</strain>
    </source>
</reference>
<dbReference type="Pfam" id="PF00782">
    <property type="entry name" value="DSPc"/>
    <property type="match status" value="1"/>
</dbReference>
<evidence type="ECO:0000313" key="7">
    <source>
        <dbReference type="EMBL" id="CAZ81152.1"/>
    </source>
</evidence>
<keyword evidence="8" id="KW-1185">Reference proteome</keyword>
<dbReference type="InterPro" id="IPR020422">
    <property type="entry name" value="TYR_PHOSPHATASE_DUAL_dom"/>
</dbReference>
<dbReference type="Gene3D" id="3.90.190.10">
    <property type="entry name" value="Protein tyrosine phosphatase superfamily"/>
    <property type="match status" value="1"/>
</dbReference>
<comment type="similarity">
    <text evidence="1">Belongs to the protein-tyrosine phosphatase family. Non-receptor class dual specificity subfamily.</text>
</comment>
<evidence type="ECO:0000313" key="8">
    <source>
        <dbReference type="Proteomes" id="UP000006911"/>
    </source>
</evidence>
<dbReference type="EC" id="3.1.3.48" evidence="2"/>
<dbReference type="InterPro" id="IPR029021">
    <property type="entry name" value="Prot-tyrosine_phosphatase-like"/>
</dbReference>
<keyword evidence="4" id="KW-0904">Protein phosphatase</keyword>
<feature type="domain" description="Tyrosine-protein phosphatase" evidence="5">
    <location>
        <begin position="7"/>
        <end position="150"/>
    </location>
</feature>
<dbReference type="eggNOG" id="KOG1716">
    <property type="taxonomic scope" value="Eukaryota"/>
</dbReference>
<dbReference type="PANTHER" id="PTHR10159:SF511">
    <property type="entry name" value="DUAL SPECIFICITY PROTEIN PHOSPHATASE 1"/>
    <property type="match status" value="1"/>
</dbReference>
<dbReference type="STRING" id="656061.D5G9F9"/>
<gene>
    <name evidence="7" type="ORF">GSTUM_00003293001</name>
</gene>
<organism evidence="7 8">
    <name type="scientific">Tuber melanosporum (strain Mel28)</name>
    <name type="common">Perigord black truffle</name>
    <dbReference type="NCBI Taxonomy" id="656061"/>
    <lineage>
        <taxon>Eukaryota</taxon>
        <taxon>Fungi</taxon>
        <taxon>Dikarya</taxon>
        <taxon>Ascomycota</taxon>
        <taxon>Pezizomycotina</taxon>
        <taxon>Pezizomycetes</taxon>
        <taxon>Pezizales</taxon>
        <taxon>Tuberaceae</taxon>
        <taxon>Tuber</taxon>
    </lineage>
</organism>
<sequence length="259" mass="28206">MNPIPNNVDEVLPGLFLGNLVAAESLDILKTCGITHVLSLTHSLPKIPEEAGVIHRHIPILDVPTQNILAVIDICLDFMAEALREEGNNILVHCYLGKSRSGGVVVAYVMKKQNIPLALAHAFVKSKRPLVHPNRAFRSQLELWGTSGYDSAILNDHEIVDFGFGEEIPAAYKKKNSKSSSKRHGHGSSLDGASALRSQDLARKLEEIAPQEAVTGEEAGVNGGWGVVHMDEVTKTFFESCLDEVGIVKKSSRRVCWVG</sequence>
<keyword evidence="3" id="KW-0378">Hydrolase</keyword>
<name>D5G9F9_TUBMM</name>
<dbReference type="OMA" id="AWIVELT"/>
<dbReference type="GO" id="GO:0017017">
    <property type="term" value="F:MAP kinase tyrosine/serine/threonine phosphatase activity"/>
    <property type="evidence" value="ECO:0007669"/>
    <property type="project" value="TreeGrafter"/>
</dbReference>
<dbReference type="InParanoid" id="D5G9F9"/>
<dbReference type="GeneID" id="9182902"/>
<evidence type="ECO:0000259" key="6">
    <source>
        <dbReference type="PROSITE" id="PS50056"/>
    </source>
</evidence>
<dbReference type="InterPro" id="IPR000387">
    <property type="entry name" value="Tyr_Pase_dom"/>
</dbReference>
<evidence type="ECO:0000256" key="4">
    <source>
        <dbReference type="ARBA" id="ARBA00022912"/>
    </source>
</evidence>
<evidence type="ECO:0000256" key="1">
    <source>
        <dbReference type="ARBA" id="ARBA00008601"/>
    </source>
</evidence>
<evidence type="ECO:0000256" key="2">
    <source>
        <dbReference type="ARBA" id="ARBA00013064"/>
    </source>
</evidence>
<dbReference type="GO" id="GO:0033550">
    <property type="term" value="F:MAP kinase tyrosine phosphatase activity"/>
    <property type="evidence" value="ECO:0007669"/>
    <property type="project" value="TreeGrafter"/>
</dbReference>
<dbReference type="KEGG" id="tml:GSTUM_00003293001"/>
<dbReference type="PROSITE" id="PS50056">
    <property type="entry name" value="TYR_PHOSPHATASE_2"/>
    <property type="match status" value="1"/>
</dbReference>
<dbReference type="PANTHER" id="PTHR10159">
    <property type="entry name" value="DUAL SPECIFICITY PROTEIN PHOSPHATASE"/>
    <property type="match status" value="1"/>
</dbReference>
<accession>D5G9F9</accession>
<evidence type="ECO:0000256" key="3">
    <source>
        <dbReference type="ARBA" id="ARBA00022801"/>
    </source>
</evidence>
<dbReference type="GO" id="GO:0005737">
    <property type="term" value="C:cytoplasm"/>
    <property type="evidence" value="ECO:0007669"/>
    <property type="project" value="TreeGrafter"/>
</dbReference>
<dbReference type="Proteomes" id="UP000006911">
    <property type="component" value="Unassembled WGS sequence"/>
</dbReference>
<dbReference type="AlphaFoldDB" id="D5G9F9"/>
<dbReference type="RefSeq" id="XP_002836961.1">
    <property type="nucleotide sequence ID" value="XM_002836915.1"/>
</dbReference>
<dbReference type="SUPFAM" id="SSF52799">
    <property type="entry name" value="(Phosphotyrosine protein) phosphatases II"/>
    <property type="match status" value="1"/>
</dbReference>
<dbReference type="CDD" id="cd14498">
    <property type="entry name" value="DSP"/>
    <property type="match status" value="1"/>
</dbReference>
<dbReference type="InterPro" id="IPR016130">
    <property type="entry name" value="Tyr_Pase_AS"/>
</dbReference>
<dbReference type="EMBL" id="FN430060">
    <property type="protein sequence ID" value="CAZ81152.1"/>
    <property type="molecule type" value="Genomic_DNA"/>
</dbReference>
<proteinExistence type="inferred from homology"/>
<dbReference type="PROSITE" id="PS00383">
    <property type="entry name" value="TYR_PHOSPHATASE_1"/>
    <property type="match status" value="1"/>
</dbReference>
<dbReference type="HOGENOM" id="CLU_1074390_0_0_1"/>
<dbReference type="PROSITE" id="PS50054">
    <property type="entry name" value="TYR_PHOSPHATASE_DUAL"/>
    <property type="match status" value="1"/>
</dbReference>